<dbReference type="FunFam" id="1.10.132.30:FF:000001">
    <property type="entry name" value="DNA-directed RNA polymerase subunit"/>
    <property type="match status" value="1"/>
</dbReference>
<dbReference type="Gene3D" id="1.10.150.390">
    <property type="match status" value="1"/>
</dbReference>
<evidence type="ECO:0000256" key="1">
    <source>
        <dbReference type="ARBA" id="ARBA00004123"/>
    </source>
</evidence>
<evidence type="ECO:0000256" key="8">
    <source>
        <dbReference type="ARBA" id="ARBA00022833"/>
    </source>
</evidence>
<dbReference type="Gene3D" id="1.10.132.30">
    <property type="match status" value="1"/>
</dbReference>
<comment type="subunit">
    <text evidence="3">Component of the RNA polymerase III (Pol III) complex consisting of 17 subunits.</text>
</comment>
<dbReference type="GO" id="GO:0003899">
    <property type="term" value="F:DNA-directed RNA polymerase activity"/>
    <property type="evidence" value="ECO:0007669"/>
    <property type="project" value="UniProtKB-EC"/>
</dbReference>
<dbReference type="FunFam" id="4.10.860.120:FF:000004">
    <property type="entry name" value="DNA-directed RNA polymerase subunit"/>
    <property type="match status" value="1"/>
</dbReference>
<reference evidence="17" key="1">
    <citation type="submission" date="2021-02" db="EMBL/GenBank/DDBJ databases">
        <authorList>
            <person name="Nowell W R."/>
        </authorList>
    </citation>
    <scope>NUCLEOTIDE SEQUENCE</scope>
</reference>
<dbReference type="InterPro" id="IPR000722">
    <property type="entry name" value="RNA_pol_asu"/>
</dbReference>
<dbReference type="InterPro" id="IPR044893">
    <property type="entry name" value="RNA_pol_Rpb1_clamp_domain"/>
</dbReference>
<evidence type="ECO:0000259" key="16">
    <source>
        <dbReference type="SMART" id="SM00663"/>
    </source>
</evidence>
<dbReference type="CDD" id="cd02583">
    <property type="entry name" value="RNAP_III_RPC1_N"/>
    <property type="match status" value="1"/>
</dbReference>
<dbReference type="Pfam" id="PF04997">
    <property type="entry name" value="RNA_pol_Rpb1_1"/>
    <property type="match status" value="1"/>
</dbReference>
<evidence type="ECO:0000256" key="10">
    <source>
        <dbReference type="ARBA" id="ARBA00023163"/>
    </source>
</evidence>
<evidence type="ECO:0000256" key="6">
    <source>
        <dbReference type="ARBA" id="ARBA00022695"/>
    </source>
</evidence>
<feature type="domain" description="RNA polymerase N-terminal" evidence="16">
    <location>
        <begin position="247"/>
        <end position="552"/>
    </location>
</feature>
<keyword evidence="9" id="KW-0460">Magnesium</keyword>
<dbReference type="InterPro" id="IPR007083">
    <property type="entry name" value="RNA_pol_Rpb1_4"/>
</dbReference>
<keyword evidence="6 14" id="KW-0548">Nucleotidyltransferase</keyword>
<dbReference type="InterPro" id="IPR042102">
    <property type="entry name" value="RNA_pol_Rpb1_3_sf"/>
</dbReference>
<keyword evidence="8" id="KW-0862">Zinc</keyword>
<dbReference type="InterPro" id="IPR035697">
    <property type="entry name" value="RNAP_III_RPC1_N"/>
</dbReference>
<dbReference type="CDD" id="cd02736">
    <property type="entry name" value="RNAP_III_Rpc1_C"/>
    <property type="match status" value="1"/>
</dbReference>
<dbReference type="InterPro" id="IPR006592">
    <property type="entry name" value="RNA_pol_N"/>
</dbReference>
<accession>A0A815G398</accession>
<feature type="region of interest" description="Disordered" evidence="15">
    <location>
        <begin position="994"/>
        <end position="1027"/>
    </location>
</feature>
<dbReference type="Gene3D" id="1.10.274.100">
    <property type="entry name" value="RNA polymerase Rpb1, domain 3"/>
    <property type="match status" value="1"/>
</dbReference>
<evidence type="ECO:0000256" key="3">
    <source>
        <dbReference type="ARBA" id="ARBA00011206"/>
    </source>
</evidence>
<evidence type="ECO:0000256" key="2">
    <source>
        <dbReference type="ARBA" id="ARBA00006460"/>
    </source>
</evidence>
<dbReference type="FunFam" id="2.40.40.20:FF:000019">
    <property type="entry name" value="DNA-directed RNA polymerase II subunit RPB1"/>
    <property type="match status" value="1"/>
</dbReference>
<keyword evidence="7" id="KW-0479">Metal-binding</keyword>
<dbReference type="InterPro" id="IPR015700">
    <property type="entry name" value="RPC1"/>
</dbReference>
<keyword evidence="18" id="KW-1185">Reference proteome</keyword>
<dbReference type="GO" id="GO:0005654">
    <property type="term" value="C:nucleoplasm"/>
    <property type="evidence" value="ECO:0007669"/>
    <property type="project" value="UniProtKB-ARBA"/>
</dbReference>
<evidence type="ECO:0000256" key="7">
    <source>
        <dbReference type="ARBA" id="ARBA00022723"/>
    </source>
</evidence>
<dbReference type="Gene3D" id="4.10.860.120">
    <property type="entry name" value="RNA polymerase II, clamp domain"/>
    <property type="match status" value="1"/>
</dbReference>
<dbReference type="FunFam" id="1.10.274.100:FF:000003">
    <property type="entry name" value="DNA-directed RNA polymerase subunit"/>
    <property type="match status" value="1"/>
</dbReference>
<dbReference type="Gene3D" id="6.20.50.80">
    <property type="match status" value="1"/>
</dbReference>
<evidence type="ECO:0000256" key="15">
    <source>
        <dbReference type="SAM" id="MobiDB-lite"/>
    </source>
</evidence>
<evidence type="ECO:0000256" key="13">
    <source>
        <dbReference type="ARBA" id="ARBA00058108"/>
    </source>
</evidence>
<dbReference type="NCBIfam" id="NF006336">
    <property type="entry name" value="PRK08566.1"/>
    <property type="match status" value="1"/>
</dbReference>
<dbReference type="GO" id="GO:0000428">
    <property type="term" value="C:DNA-directed RNA polymerase complex"/>
    <property type="evidence" value="ECO:0007669"/>
    <property type="project" value="UniProtKB-KW"/>
</dbReference>
<evidence type="ECO:0000313" key="17">
    <source>
        <dbReference type="EMBL" id="CAF1333262.1"/>
    </source>
</evidence>
<dbReference type="SUPFAM" id="SSF64484">
    <property type="entry name" value="beta and beta-prime subunits of DNA dependent RNA-polymerase"/>
    <property type="match status" value="1"/>
</dbReference>
<dbReference type="Pfam" id="PF04998">
    <property type="entry name" value="RNA_pol_Rpb1_5"/>
    <property type="match status" value="1"/>
</dbReference>
<dbReference type="FunFam" id="1.10.150.390:FF:000004">
    <property type="entry name" value="DNA-directed RNA polymerase subunit"/>
    <property type="match status" value="1"/>
</dbReference>
<dbReference type="Pfam" id="PF05000">
    <property type="entry name" value="RNA_pol_Rpb1_4"/>
    <property type="match status" value="1"/>
</dbReference>
<dbReference type="EC" id="2.7.7.6" evidence="14"/>
<dbReference type="PANTHER" id="PTHR48446">
    <property type="entry name" value="DNA-DIRECTED RNA POLYMERASE SUBUNIT BETA' N-TERMINAL SECTION"/>
    <property type="match status" value="1"/>
</dbReference>
<dbReference type="EMBL" id="CAJNOR010002733">
    <property type="protein sequence ID" value="CAF1333262.1"/>
    <property type="molecule type" value="Genomic_DNA"/>
</dbReference>
<evidence type="ECO:0000256" key="9">
    <source>
        <dbReference type="ARBA" id="ARBA00022842"/>
    </source>
</evidence>
<dbReference type="Pfam" id="PF04983">
    <property type="entry name" value="RNA_pol_Rpb1_3"/>
    <property type="match status" value="1"/>
</dbReference>
<dbReference type="Gene3D" id="6.10.250.2940">
    <property type="match status" value="1"/>
</dbReference>
<dbReference type="GO" id="GO:0003677">
    <property type="term" value="F:DNA binding"/>
    <property type="evidence" value="ECO:0007669"/>
    <property type="project" value="InterPro"/>
</dbReference>
<dbReference type="GO" id="GO:0006351">
    <property type="term" value="P:DNA-templated transcription"/>
    <property type="evidence" value="ECO:0007669"/>
    <property type="project" value="InterPro"/>
</dbReference>
<evidence type="ECO:0000256" key="14">
    <source>
        <dbReference type="RuleBase" id="RU004279"/>
    </source>
</evidence>
<keyword evidence="5 14" id="KW-0808">Transferase</keyword>
<evidence type="ECO:0000256" key="11">
    <source>
        <dbReference type="ARBA" id="ARBA00023242"/>
    </source>
</evidence>
<comment type="subcellular location">
    <subcellularLocation>
        <location evidence="1">Nucleus</location>
    </subcellularLocation>
</comment>
<dbReference type="FunFam" id="3.30.1490.180:FF:000002">
    <property type="entry name" value="DNA-directed RNA polymerase subunit"/>
    <property type="match status" value="1"/>
</dbReference>
<comment type="catalytic activity">
    <reaction evidence="12 14">
        <text>RNA(n) + a ribonucleoside 5'-triphosphate = RNA(n+1) + diphosphate</text>
        <dbReference type="Rhea" id="RHEA:21248"/>
        <dbReference type="Rhea" id="RHEA-COMP:14527"/>
        <dbReference type="Rhea" id="RHEA-COMP:17342"/>
        <dbReference type="ChEBI" id="CHEBI:33019"/>
        <dbReference type="ChEBI" id="CHEBI:61557"/>
        <dbReference type="ChEBI" id="CHEBI:140395"/>
        <dbReference type="EC" id="2.7.7.6"/>
    </reaction>
</comment>
<evidence type="ECO:0000256" key="4">
    <source>
        <dbReference type="ARBA" id="ARBA00022478"/>
    </source>
</evidence>
<dbReference type="SMART" id="SM00663">
    <property type="entry name" value="RPOLA_N"/>
    <property type="match status" value="1"/>
</dbReference>
<dbReference type="InterPro" id="IPR007066">
    <property type="entry name" value="RNA_pol_Rpb1_3"/>
</dbReference>
<evidence type="ECO:0000256" key="5">
    <source>
        <dbReference type="ARBA" id="ARBA00022679"/>
    </source>
</evidence>
<dbReference type="PANTHER" id="PTHR48446:SF1">
    <property type="entry name" value="DNA-DIRECTED RNA POLYMERASE SUBUNIT BETA' N-TERMINAL SECTION"/>
    <property type="match status" value="1"/>
</dbReference>
<comment type="caution">
    <text evidence="17">The sequence shown here is derived from an EMBL/GenBank/DDBJ whole genome shotgun (WGS) entry which is preliminary data.</text>
</comment>
<evidence type="ECO:0000313" key="18">
    <source>
        <dbReference type="Proteomes" id="UP000663828"/>
    </source>
</evidence>
<dbReference type="InterPro" id="IPR038120">
    <property type="entry name" value="Rpb1_funnel_sf"/>
</dbReference>
<dbReference type="InterPro" id="IPR007081">
    <property type="entry name" value="RNA_pol_Rpb1_5"/>
</dbReference>
<keyword evidence="4 14" id="KW-0240">DNA-directed RNA polymerase</keyword>
<proteinExistence type="inferred from homology"/>
<comment type="function">
    <text evidence="13">DNA-dependent RNA polymerase catalyzes the transcription of DNA into RNA using the four ribonucleoside triphosphates as substrates. Largest and catalytic core component of RNA polymerase III which synthesizes small RNAs, such as 5S rRNA and tRNAs. Forms the polymerase active center together with the second largest subunit. A single-stranded DNA template strand of the promoter is positioned within the central active site cleft of Pol III. A bridging helix emanates from RPC1 and crosses the cleft near the catalytic site and is thought to promote translocation of Pol III by acting as a ratchet that moves the RNA-DNA hybrid through the active site by switching from straight to bent conformations at each step of nucleotide addition.</text>
</comment>
<dbReference type="Pfam" id="PF00623">
    <property type="entry name" value="RNA_pol_Rpb1_2"/>
    <property type="match status" value="1"/>
</dbReference>
<protein>
    <recommendedName>
        <fullName evidence="14">DNA-directed RNA polymerase subunit</fullName>
        <ecNumber evidence="14">2.7.7.6</ecNumber>
    </recommendedName>
</protein>
<dbReference type="Proteomes" id="UP000663828">
    <property type="component" value="Unassembled WGS sequence"/>
</dbReference>
<sequence>MVKTQYRSVKTGKVINQIQFAPFSSLEMQKEAHIHVVSKNLYSQDAARTPAAFGVLDPKLGVCGGKRQCETCHQDVTKCLGHYGYIDLQLPVFHIGFFRSITVVLQTICKKCSRVMLNKEMKQTFQRQLCRPILTYLQKKSLRKRIHEKAKKTTICPYCGELNGAVLKCALLKIAHDKYRTQKRQHNALNEVNELFHSARQGNAEVSTLVNSYTEILNPVRVLELFERIPTEDLPLLLIDESTIHPRDFILSRILVPPICIRPTVQSDFRAGTNEDDLTIKLSEIIFLNDVIQRNRLNGVKMDKLVEQWDFLQLQCALYINSSLSGIPAHMQPKKWIRSFAQRLKGKQGRFRGNLSGKRVDFSARTVISPDPNLRIDEVAVPIHVAKIMSYPEIVNKTNIEFIRQLVRNGPDVHPGANFIINPKNDHKKFLKYGDRNDMAAKLRYGDIVERHLIDGDVVLFNRQPSLHRLSIMALYAKVMPHRTFRFNECICSPFNADFDGDEMNLHLPQTEEAKAEALVLMGTKSNLVTPRNGEMIIGSTQDFLTGAYLLTQRDTFFDRSKACQLLTWILTNKDGLEKIDLPPPTILKPCQLWSGKQLFNVILQLNSSSKDIINLRTKGKAYCGKGEDLCVNDGFIVIRNSRLILGCVDKSVLGANGKTNVFYMLLRDCSEAAAALAMARLARLTSYYLMNRGFSIGLIDVTPGENLMKAKRSLVSEGYDKCNTYIRQLQEGKLQLQPGCSAEQTLEALILKELSDVRESAGKLCLQELQRSSNSPLIMAISGSKGSNINISQMVACVGQQAISGSRVPNGFEDRSLPHFEKHSKIPAAKGFVENSFYSGLTPTEFFFHTMGGREGLVDTAVKTAETGYMQRRLVKCLEDLCCQYDMTIRTSTNDIVQFTYGGDSLDPIFLEGKDKPVEYDRIYQHIRAKYRFDNEYPLSGAEMRTYVCQELTQNQYSIMEQEYKQQIVDFIDSVAKTIDRYRQRYHIDSTIIKEDNPEEEPEQEAKSTTTRKRVSTAATRSNKKPRALSNVLHEIERCTKSQLYEFLQLCKYKYGRARLEPGTAVGALCAQSIGEPATQMTLKTFHFAGVASMNITLGVPRIKEIINAVKTPSTPLITAALVDEYNQDFARKVKGRIEKTYLGQVSQYIEEVYESDACYLSIKLDLDRIRLLKLEINPMSIIDSIVADKKMKKVKYNQLSIAGSDLIQLEVADTLKGNMYYTMKRYKETLPNVVVKGISTVERAVITIDEKEGTKHKLFVEGEGMRDVMGTQGVNANETTSNNTMEVFRCLGIEAARTTVINEIVYTMASHGIGLDVRHVMLLADLMTYKGEVLGMTRNGLAKMKESVLMLASFERTIDHLYDAAYHGQKDTICGVSECIIMGIPIRIGTGVFQLLYKHPSRGSLTRRELLFDNLDMHQPLVVS</sequence>
<gene>
    <name evidence="17" type="ORF">XAT740_LOCUS30548</name>
</gene>
<dbReference type="Gene3D" id="3.30.1490.180">
    <property type="entry name" value="RNA polymerase ii"/>
    <property type="match status" value="1"/>
</dbReference>
<name>A0A815G398_ADIRI</name>
<comment type="similarity">
    <text evidence="2 14">Belongs to the RNA polymerase beta' chain family.</text>
</comment>
<dbReference type="InterPro" id="IPR007080">
    <property type="entry name" value="RNA_pol_Rpb1_1"/>
</dbReference>
<dbReference type="InterPro" id="IPR035698">
    <property type="entry name" value="RNAP_III_Rpc1_C"/>
</dbReference>
<organism evidence="17 18">
    <name type="scientific">Adineta ricciae</name>
    <name type="common">Rotifer</name>
    <dbReference type="NCBI Taxonomy" id="249248"/>
    <lineage>
        <taxon>Eukaryota</taxon>
        <taxon>Metazoa</taxon>
        <taxon>Spiralia</taxon>
        <taxon>Gnathifera</taxon>
        <taxon>Rotifera</taxon>
        <taxon>Eurotatoria</taxon>
        <taxon>Bdelloidea</taxon>
        <taxon>Adinetida</taxon>
        <taxon>Adinetidae</taxon>
        <taxon>Adineta</taxon>
    </lineage>
</organism>
<keyword evidence="11" id="KW-0539">Nucleus</keyword>
<keyword evidence="10 14" id="KW-0804">Transcription</keyword>
<dbReference type="Gene3D" id="2.40.40.20">
    <property type="match status" value="1"/>
</dbReference>
<evidence type="ECO:0000256" key="12">
    <source>
        <dbReference type="ARBA" id="ARBA00048552"/>
    </source>
</evidence>
<dbReference type="GO" id="GO:0046872">
    <property type="term" value="F:metal ion binding"/>
    <property type="evidence" value="ECO:0007669"/>
    <property type="project" value="UniProtKB-KW"/>
</dbReference>